<evidence type="ECO:0000313" key="1">
    <source>
        <dbReference type="EMBL" id="CAH1393774.1"/>
    </source>
</evidence>
<organism evidence="1 2">
    <name type="scientific">Nezara viridula</name>
    <name type="common">Southern green stink bug</name>
    <name type="synonym">Cimex viridulus</name>
    <dbReference type="NCBI Taxonomy" id="85310"/>
    <lineage>
        <taxon>Eukaryota</taxon>
        <taxon>Metazoa</taxon>
        <taxon>Ecdysozoa</taxon>
        <taxon>Arthropoda</taxon>
        <taxon>Hexapoda</taxon>
        <taxon>Insecta</taxon>
        <taxon>Pterygota</taxon>
        <taxon>Neoptera</taxon>
        <taxon>Paraneoptera</taxon>
        <taxon>Hemiptera</taxon>
        <taxon>Heteroptera</taxon>
        <taxon>Panheteroptera</taxon>
        <taxon>Pentatomomorpha</taxon>
        <taxon>Pentatomoidea</taxon>
        <taxon>Pentatomidae</taxon>
        <taxon>Pentatominae</taxon>
        <taxon>Nezara</taxon>
    </lineage>
</organism>
<dbReference type="Proteomes" id="UP001152798">
    <property type="component" value="Chromosome 2"/>
</dbReference>
<reference evidence="1" key="1">
    <citation type="submission" date="2022-01" db="EMBL/GenBank/DDBJ databases">
        <authorList>
            <person name="King R."/>
        </authorList>
    </citation>
    <scope>NUCLEOTIDE SEQUENCE</scope>
</reference>
<proteinExistence type="predicted"/>
<gene>
    <name evidence="1" type="ORF">NEZAVI_LOCUS4391</name>
</gene>
<accession>A0A9P0E4I7</accession>
<dbReference type="EMBL" id="OV725078">
    <property type="protein sequence ID" value="CAH1393774.1"/>
    <property type="molecule type" value="Genomic_DNA"/>
</dbReference>
<sequence>MDVGNPDIINFSARTDKRRYSAKQQVEETTTDVNNKATDVNNKATDVCHDTTKGRELEEDVGLELVKKETEDKLGTDGWRMWRTVYDGWVLEDGKRQHRIMQIGWM</sequence>
<name>A0A9P0E4I7_NEZVI</name>
<keyword evidence="2" id="KW-1185">Reference proteome</keyword>
<dbReference type="AlphaFoldDB" id="A0A9P0E4I7"/>
<evidence type="ECO:0000313" key="2">
    <source>
        <dbReference type="Proteomes" id="UP001152798"/>
    </source>
</evidence>
<protein>
    <submittedName>
        <fullName evidence="1">Uncharacterized protein</fullName>
    </submittedName>
</protein>